<gene>
    <name evidence="1" type="ORF">J4H85_05505</name>
</gene>
<sequence length="106" mass="10970">MSEQLVIHEGHSRAAATFLTRAAEHLSTRQEIPALAADTLLVGAGEHIADFMRALESARSAVAVAGGSAARIVAASLQNSDSIDLSISRALGPGFARGDEFGGDQR</sequence>
<dbReference type="EMBL" id="JAGFBF010000003">
    <property type="protein sequence ID" value="MBO2989450.1"/>
    <property type="molecule type" value="Genomic_DNA"/>
</dbReference>
<dbReference type="AlphaFoldDB" id="A0A939QC35"/>
<protein>
    <submittedName>
        <fullName evidence="1">Uncharacterized protein</fullName>
    </submittedName>
</protein>
<name>A0A939QC35_9MICO</name>
<reference evidence="1" key="1">
    <citation type="submission" date="2021-03" db="EMBL/GenBank/DDBJ databases">
        <title>Leucobacter chromiisoli sp. nov., isolated from chromium-containing soil of chemical plant.</title>
        <authorList>
            <person name="Xu Z."/>
        </authorList>
    </citation>
    <scope>NUCLEOTIDE SEQUENCE</scope>
    <source>
        <strain evidence="1">K 70/01</strain>
    </source>
</reference>
<comment type="caution">
    <text evidence="1">The sequence shown here is derived from an EMBL/GenBank/DDBJ whole genome shotgun (WGS) entry which is preliminary data.</text>
</comment>
<evidence type="ECO:0000313" key="1">
    <source>
        <dbReference type="EMBL" id="MBO2989450.1"/>
    </source>
</evidence>
<evidence type="ECO:0000313" key="2">
    <source>
        <dbReference type="Proteomes" id="UP000668403"/>
    </source>
</evidence>
<accession>A0A939QC35</accession>
<proteinExistence type="predicted"/>
<dbReference type="RefSeq" id="WP_208237689.1">
    <property type="nucleotide sequence ID" value="NZ_BAAAQU010000001.1"/>
</dbReference>
<dbReference type="Proteomes" id="UP000668403">
    <property type="component" value="Unassembled WGS sequence"/>
</dbReference>
<keyword evidence="2" id="KW-1185">Reference proteome</keyword>
<organism evidence="1 2">
    <name type="scientific">Leucobacter tardus</name>
    <dbReference type="NCBI Taxonomy" id="501483"/>
    <lineage>
        <taxon>Bacteria</taxon>
        <taxon>Bacillati</taxon>
        <taxon>Actinomycetota</taxon>
        <taxon>Actinomycetes</taxon>
        <taxon>Micrococcales</taxon>
        <taxon>Microbacteriaceae</taxon>
        <taxon>Leucobacter</taxon>
    </lineage>
</organism>